<name>A0ABR0A9E4_9CRUS</name>
<protein>
    <submittedName>
        <fullName evidence="2">Uncharacterized protein</fullName>
    </submittedName>
</protein>
<evidence type="ECO:0000256" key="1">
    <source>
        <dbReference type="SAM" id="Coils"/>
    </source>
</evidence>
<feature type="coiled-coil region" evidence="1">
    <location>
        <begin position="109"/>
        <end position="158"/>
    </location>
</feature>
<keyword evidence="1" id="KW-0175">Coiled coil</keyword>
<accession>A0ABR0A9E4</accession>
<dbReference type="EMBL" id="JAOYFB010000036">
    <property type="protein sequence ID" value="KAK4021747.1"/>
    <property type="molecule type" value="Genomic_DNA"/>
</dbReference>
<evidence type="ECO:0000313" key="2">
    <source>
        <dbReference type="EMBL" id="KAK4021747.1"/>
    </source>
</evidence>
<keyword evidence="3" id="KW-1185">Reference proteome</keyword>
<organism evidence="2 3">
    <name type="scientific">Daphnia magna</name>
    <dbReference type="NCBI Taxonomy" id="35525"/>
    <lineage>
        <taxon>Eukaryota</taxon>
        <taxon>Metazoa</taxon>
        <taxon>Ecdysozoa</taxon>
        <taxon>Arthropoda</taxon>
        <taxon>Crustacea</taxon>
        <taxon>Branchiopoda</taxon>
        <taxon>Diplostraca</taxon>
        <taxon>Cladocera</taxon>
        <taxon>Anomopoda</taxon>
        <taxon>Daphniidae</taxon>
        <taxon>Daphnia</taxon>
    </lineage>
</organism>
<evidence type="ECO:0000313" key="3">
    <source>
        <dbReference type="Proteomes" id="UP001234178"/>
    </source>
</evidence>
<comment type="caution">
    <text evidence="2">The sequence shown here is derived from an EMBL/GenBank/DDBJ whole genome shotgun (WGS) entry which is preliminary data.</text>
</comment>
<proteinExistence type="predicted"/>
<dbReference type="Proteomes" id="UP001234178">
    <property type="component" value="Unassembled WGS sequence"/>
</dbReference>
<gene>
    <name evidence="2" type="ORF">OUZ56_003656</name>
</gene>
<sequence length="158" mass="18028">MHNPLINTVIMAKATSVQNVYFLMVLFDFTKQPPGIASVSAIFKPTLCEDEKDVLALLSLRVTYLVFTDRRPKGDLSHWNLKSYINNIEDCYHRMTKISPTEETGLGGKLAMDLENEELKARIRELEEQRIENGNSTMAAYKSKISALEKELDQMRSN</sequence>
<reference evidence="2 3" key="1">
    <citation type="journal article" date="2023" name="Nucleic Acids Res.">
        <title>The hologenome of Daphnia magna reveals possible DNA methylation and microbiome-mediated evolution of the host genome.</title>
        <authorList>
            <person name="Chaturvedi A."/>
            <person name="Li X."/>
            <person name="Dhandapani V."/>
            <person name="Marshall H."/>
            <person name="Kissane S."/>
            <person name="Cuenca-Cambronero M."/>
            <person name="Asole G."/>
            <person name="Calvet F."/>
            <person name="Ruiz-Romero M."/>
            <person name="Marangio P."/>
            <person name="Guigo R."/>
            <person name="Rago D."/>
            <person name="Mirbahai L."/>
            <person name="Eastwood N."/>
            <person name="Colbourne J.K."/>
            <person name="Zhou J."/>
            <person name="Mallon E."/>
            <person name="Orsini L."/>
        </authorList>
    </citation>
    <scope>NUCLEOTIDE SEQUENCE [LARGE SCALE GENOMIC DNA]</scope>
    <source>
        <strain evidence="2">LRV0_1</strain>
    </source>
</reference>